<name>A0ABR3Q487_9TREE</name>
<dbReference type="Gene3D" id="3.30.70.100">
    <property type="match status" value="1"/>
</dbReference>
<evidence type="ECO:0000313" key="2">
    <source>
        <dbReference type="EMBL" id="KAL1409352.1"/>
    </source>
</evidence>
<reference evidence="2 3" key="1">
    <citation type="submission" date="2023-08" db="EMBL/GenBank/DDBJ databases">
        <title>Annotated Genome Sequence of Vanrija albida AlHP1.</title>
        <authorList>
            <person name="Herzog R."/>
        </authorList>
    </citation>
    <scope>NUCLEOTIDE SEQUENCE [LARGE SCALE GENOMIC DNA]</scope>
    <source>
        <strain evidence="2 3">AlHP1</strain>
    </source>
</reference>
<dbReference type="Pfam" id="PF03992">
    <property type="entry name" value="ABM"/>
    <property type="match status" value="1"/>
</dbReference>
<dbReference type="EMBL" id="JBBXJM010000003">
    <property type="protein sequence ID" value="KAL1409352.1"/>
    <property type="molecule type" value="Genomic_DNA"/>
</dbReference>
<evidence type="ECO:0000259" key="1">
    <source>
        <dbReference type="Pfam" id="PF03992"/>
    </source>
</evidence>
<evidence type="ECO:0000313" key="3">
    <source>
        <dbReference type="Proteomes" id="UP001565368"/>
    </source>
</evidence>
<feature type="domain" description="ABM" evidence="1">
    <location>
        <begin position="4"/>
        <end position="79"/>
    </location>
</feature>
<dbReference type="RefSeq" id="XP_069209296.1">
    <property type="nucleotide sequence ID" value="XM_069351878.1"/>
</dbReference>
<organism evidence="2 3">
    <name type="scientific">Vanrija albida</name>
    <dbReference type="NCBI Taxonomy" id="181172"/>
    <lineage>
        <taxon>Eukaryota</taxon>
        <taxon>Fungi</taxon>
        <taxon>Dikarya</taxon>
        <taxon>Basidiomycota</taxon>
        <taxon>Agaricomycotina</taxon>
        <taxon>Tremellomycetes</taxon>
        <taxon>Trichosporonales</taxon>
        <taxon>Trichosporonaceae</taxon>
        <taxon>Vanrija</taxon>
    </lineage>
</organism>
<dbReference type="Proteomes" id="UP001565368">
    <property type="component" value="Unassembled WGS sequence"/>
</dbReference>
<gene>
    <name evidence="2" type="ORF">Q8F55_003334</name>
</gene>
<proteinExistence type="predicted"/>
<dbReference type="InterPro" id="IPR007138">
    <property type="entry name" value="ABM_dom"/>
</dbReference>
<protein>
    <recommendedName>
        <fullName evidence="1">ABM domain-containing protein</fullName>
    </recommendedName>
</protein>
<dbReference type="InterPro" id="IPR011008">
    <property type="entry name" value="Dimeric_a/b-barrel"/>
</dbReference>
<sequence length="100" mass="11369">MGLVVVVQLRAVSYHAADRVQHLLCGIRDTALLNEPGTSMYLTTRARTDPLEFLLFEEYVDELALTLHMSSMQFQALKEEADGLFVDGIKGLRIAYYDRF</sequence>
<comment type="caution">
    <text evidence="2">The sequence shown here is derived from an EMBL/GenBank/DDBJ whole genome shotgun (WGS) entry which is preliminary data.</text>
</comment>
<dbReference type="GeneID" id="95984377"/>
<accession>A0ABR3Q487</accession>
<dbReference type="SUPFAM" id="SSF54909">
    <property type="entry name" value="Dimeric alpha+beta barrel"/>
    <property type="match status" value="1"/>
</dbReference>
<keyword evidence="3" id="KW-1185">Reference proteome</keyword>